<accession>A0A7X0LJV5</accession>
<comment type="caution">
    <text evidence="1">The sequence shown here is derived from an EMBL/GenBank/DDBJ whole genome shotgun (WGS) entry which is preliminary data.</text>
</comment>
<keyword evidence="2" id="KW-1185">Reference proteome</keyword>
<proteinExistence type="predicted"/>
<reference evidence="1 2" key="1">
    <citation type="submission" date="2020-08" db="EMBL/GenBank/DDBJ databases">
        <title>Genomic Encyclopedia of Type Strains, Phase IV (KMG-IV): sequencing the most valuable type-strain genomes for metagenomic binning, comparative biology and taxonomic classification.</title>
        <authorList>
            <person name="Goeker M."/>
        </authorList>
    </citation>
    <scope>NUCLEOTIDE SEQUENCE [LARGE SCALE GENOMIC DNA]</scope>
    <source>
        <strain evidence="1 2">DSM 103725</strain>
    </source>
</reference>
<evidence type="ECO:0000313" key="2">
    <source>
        <dbReference type="Proteomes" id="UP000541810"/>
    </source>
</evidence>
<dbReference type="InterPro" id="IPR055876">
    <property type="entry name" value="DUF7453"/>
</dbReference>
<gene>
    <name evidence="1" type="ORF">HNQ40_001586</name>
</gene>
<dbReference type="Pfam" id="PF24251">
    <property type="entry name" value="DUF7453"/>
    <property type="match status" value="1"/>
</dbReference>
<protein>
    <submittedName>
        <fullName evidence="1">Uncharacterized protein</fullName>
    </submittedName>
</protein>
<sequence length="168" mass="16811">MVGVATLILGGAVQAAPSIETQVLVTTGQTVPGGFTLDSFQTGVSSTIRSPFWLNDTGQVAFAAALAGTPGGFDDNLAIYRVDATGTGLVEIARTGQTPPDGAGAFTYFGTPPSFAAAANPHIAGFNNVGQVAFIADISTNDDPFAEESGIYVGDGTPGGLVGLGREG</sequence>
<name>A0A7X0LJV5_9BACT</name>
<dbReference type="EMBL" id="JACHGY010000001">
    <property type="protein sequence ID" value="MBB6429780.1"/>
    <property type="molecule type" value="Genomic_DNA"/>
</dbReference>
<evidence type="ECO:0000313" key="1">
    <source>
        <dbReference type="EMBL" id="MBB6429780.1"/>
    </source>
</evidence>
<dbReference type="Proteomes" id="UP000541810">
    <property type="component" value="Unassembled WGS sequence"/>
</dbReference>
<dbReference type="RefSeq" id="WP_184677342.1">
    <property type="nucleotide sequence ID" value="NZ_JACHGY010000001.1"/>
</dbReference>
<dbReference type="AlphaFoldDB" id="A0A7X0LJV5"/>
<dbReference type="NCBIfam" id="TIGR05002">
    <property type="entry name" value="NxxGxxAF_repeat"/>
    <property type="match status" value="2"/>
</dbReference>
<organism evidence="1 2">
    <name type="scientific">Algisphaera agarilytica</name>
    <dbReference type="NCBI Taxonomy" id="1385975"/>
    <lineage>
        <taxon>Bacteria</taxon>
        <taxon>Pseudomonadati</taxon>
        <taxon>Planctomycetota</taxon>
        <taxon>Phycisphaerae</taxon>
        <taxon>Phycisphaerales</taxon>
        <taxon>Phycisphaeraceae</taxon>
        <taxon>Algisphaera</taxon>
    </lineage>
</organism>